<feature type="compositionally biased region" description="Acidic residues" evidence="1">
    <location>
        <begin position="384"/>
        <end position="395"/>
    </location>
</feature>
<feature type="compositionally biased region" description="Basic and acidic residues" evidence="1">
    <location>
        <begin position="372"/>
        <end position="383"/>
    </location>
</feature>
<feature type="compositionally biased region" description="Polar residues" evidence="1">
    <location>
        <begin position="312"/>
        <end position="322"/>
    </location>
</feature>
<keyword evidence="3" id="KW-1185">Reference proteome</keyword>
<evidence type="ECO:0000256" key="1">
    <source>
        <dbReference type="SAM" id="MobiDB-lite"/>
    </source>
</evidence>
<feature type="region of interest" description="Disordered" evidence="1">
    <location>
        <begin position="491"/>
        <end position="512"/>
    </location>
</feature>
<evidence type="ECO:0000313" key="2">
    <source>
        <dbReference type="EMBL" id="CAD5118193.1"/>
    </source>
</evidence>
<protein>
    <submittedName>
        <fullName evidence="2">DgyrCDS6917</fullName>
    </submittedName>
</protein>
<feature type="compositionally biased region" description="Basic and acidic residues" evidence="1">
    <location>
        <begin position="422"/>
        <end position="462"/>
    </location>
</feature>
<feature type="compositionally biased region" description="Low complexity" evidence="1">
    <location>
        <begin position="55"/>
        <end position="66"/>
    </location>
</feature>
<dbReference type="GO" id="GO:0006303">
    <property type="term" value="P:double-strand break repair via nonhomologous end joining"/>
    <property type="evidence" value="ECO:0007669"/>
    <property type="project" value="TreeGrafter"/>
</dbReference>
<feature type="compositionally biased region" description="Basic residues" evidence="1">
    <location>
        <begin position="79"/>
        <end position="93"/>
    </location>
</feature>
<dbReference type="PANTHER" id="PTHR23240">
    <property type="entry name" value="DNA CROSS-LINK REPAIR PROTEIN PSO2/SNM1-RELATED"/>
    <property type="match status" value="1"/>
</dbReference>
<dbReference type="Proteomes" id="UP000549394">
    <property type="component" value="Unassembled WGS sequence"/>
</dbReference>
<proteinExistence type="predicted"/>
<feature type="region of interest" description="Disordered" evidence="1">
    <location>
        <begin position="410"/>
        <end position="468"/>
    </location>
</feature>
<feature type="region of interest" description="Disordered" evidence="1">
    <location>
        <begin position="279"/>
        <end position="322"/>
    </location>
</feature>
<dbReference type="CDD" id="cd16273">
    <property type="entry name" value="SNM1A-1C-like_MBL-fold"/>
    <property type="match status" value="1"/>
</dbReference>
<name>A0A7I8VPJ6_9ANNE</name>
<dbReference type="OrthoDB" id="6281774at2759"/>
<dbReference type="Gene3D" id="3.60.15.10">
    <property type="entry name" value="Ribonuclease Z/Hydroxyacylglutathione hydrolase-like"/>
    <property type="match status" value="1"/>
</dbReference>
<feature type="compositionally biased region" description="Polar residues" evidence="1">
    <location>
        <begin position="491"/>
        <end position="511"/>
    </location>
</feature>
<evidence type="ECO:0000313" key="3">
    <source>
        <dbReference type="Proteomes" id="UP000549394"/>
    </source>
</evidence>
<dbReference type="GO" id="GO:0003684">
    <property type="term" value="F:damaged DNA binding"/>
    <property type="evidence" value="ECO:0007669"/>
    <property type="project" value="TreeGrafter"/>
</dbReference>
<feature type="region of interest" description="Disordered" evidence="1">
    <location>
        <begin position="46"/>
        <end position="105"/>
    </location>
</feature>
<dbReference type="GO" id="GO:0036297">
    <property type="term" value="P:interstrand cross-link repair"/>
    <property type="evidence" value="ECO:0007669"/>
    <property type="project" value="TreeGrafter"/>
</dbReference>
<organism evidence="2 3">
    <name type="scientific">Dimorphilus gyrociliatus</name>
    <dbReference type="NCBI Taxonomy" id="2664684"/>
    <lineage>
        <taxon>Eukaryota</taxon>
        <taxon>Metazoa</taxon>
        <taxon>Spiralia</taxon>
        <taxon>Lophotrochozoa</taxon>
        <taxon>Annelida</taxon>
        <taxon>Polychaeta</taxon>
        <taxon>Polychaeta incertae sedis</taxon>
        <taxon>Dinophilidae</taxon>
        <taxon>Dimorphilus</taxon>
    </lineage>
</organism>
<dbReference type="PANTHER" id="PTHR23240:SF36">
    <property type="entry name" value="DNA CROSS-LINK REPAIR PROTEIN SNM1"/>
    <property type="match status" value="1"/>
</dbReference>
<dbReference type="InterPro" id="IPR036866">
    <property type="entry name" value="RibonucZ/Hydroxyglut_hydro"/>
</dbReference>
<gene>
    <name evidence="2" type="ORF">DGYR_LOCUS6613</name>
</gene>
<comment type="caution">
    <text evidence="2">The sequence shown here is derived from an EMBL/GenBank/DDBJ whole genome shotgun (WGS) entry which is preliminary data.</text>
</comment>
<dbReference type="EMBL" id="CAJFCJ010000008">
    <property type="protein sequence ID" value="CAD5118193.1"/>
    <property type="molecule type" value="Genomic_DNA"/>
</dbReference>
<dbReference type="GO" id="GO:0035312">
    <property type="term" value="F:5'-3' DNA exonuclease activity"/>
    <property type="evidence" value="ECO:0007669"/>
    <property type="project" value="TreeGrafter"/>
</dbReference>
<dbReference type="SUPFAM" id="SSF56281">
    <property type="entry name" value="Metallo-hydrolase/oxidoreductase"/>
    <property type="match status" value="1"/>
</dbReference>
<feature type="compositionally biased region" description="Polar residues" evidence="1">
    <location>
        <begin position="289"/>
        <end position="298"/>
    </location>
</feature>
<dbReference type="AlphaFoldDB" id="A0A7I8VPJ6"/>
<reference evidence="2 3" key="1">
    <citation type="submission" date="2020-08" db="EMBL/GenBank/DDBJ databases">
        <authorList>
            <person name="Hejnol A."/>
        </authorList>
    </citation>
    <scope>NUCLEOTIDE SEQUENCE [LARGE SCALE GENOMIC DNA]</scope>
</reference>
<sequence length="621" mass="70830">MKRSTSDDSDDELLFSKLSKRRKESAREEIKTSIINNCKTLSNIAHTDTEVSVGKNSNQNTNTKSSPKALSVANVQLRRTGRKKVNKAQKKNKPTPFKTPEKSKAAPQHCPICQAPYGCLIAESPGWHRQQCSLLEIKRKKDCPQGENCNSEILSHYERYNHEKLAKLRTRQDKESRENVAKKLFQNNSAEELECEANRKDTCIANTTIILSSDDEEVACVLDIKEPDKSHSIEKVPSDDNATEIDILKETVIKSREEGEDNEKISTFESEMYRNKVKENEPGLVEETATPSSQSSAITILEDSKSQEDRMNTLSQSCSSTKSRYSVLDELPSYQQISPLQLSQGGEEKDALADNIEDNYFVEEEITKTLPEVKEVEEKKSESSDSDIDEEELEEIMQSYVNKCERLLKEKEESKEEDSDKEQEAIMLDKNKVEDRSKEEGEKEKVDEKKLENNLEESEHIDSQNFHNKSTKQSSIISFFAKKDIERKNTNAQNSTKTVSFNKKPKSQSVSKEVRYETKNSSKTVVKRCPFYKKIPGTKFTVDAFKYGLIPDCDAYFLTHFHYDHYGGLTKTFEGTIYCSKITANLLLLKIHVNVDKIKVLNLNEEYIVQGCSVTFLEANQ</sequence>
<feature type="compositionally biased region" description="Basic and acidic residues" evidence="1">
    <location>
        <begin position="302"/>
        <end position="311"/>
    </location>
</feature>
<accession>A0A7I8VPJ6</accession>
<feature type="region of interest" description="Disordered" evidence="1">
    <location>
        <begin position="372"/>
        <end position="396"/>
    </location>
</feature>